<accession>A0A8K1CEW4</accession>
<feature type="region of interest" description="Disordered" evidence="1">
    <location>
        <begin position="194"/>
        <end position="233"/>
    </location>
</feature>
<dbReference type="Proteomes" id="UP000794436">
    <property type="component" value="Unassembled WGS sequence"/>
</dbReference>
<name>A0A8K1CEW4_PYTOL</name>
<comment type="caution">
    <text evidence="2">The sequence shown here is derived from an EMBL/GenBank/DDBJ whole genome shotgun (WGS) entry which is preliminary data.</text>
</comment>
<reference evidence="2" key="1">
    <citation type="submission" date="2019-03" db="EMBL/GenBank/DDBJ databases">
        <title>Long read genome sequence of the mycoparasitic Pythium oligandrum ATCC 38472 isolated from sugarbeet rhizosphere.</title>
        <authorList>
            <person name="Gaulin E."/>
        </authorList>
    </citation>
    <scope>NUCLEOTIDE SEQUENCE</scope>
    <source>
        <strain evidence="2">ATCC 38472_TT</strain>
    </source>
</reference>
<evidence type="ECO:0000313" key="2">
    <source>
        <dbReference type="EMBL" id="TMW61759.1"/>
    </source>
</evidence>
<keyword evidence="3" id="KW-1185">Reference proteome</keyword>
<proteinExistence type="predicted"/>
<evidence type="ECO:0000313" key="3">
    <source>
        <dbReference type="Proteomes" id="UP000794436"/>
    </source>
</evidence>
<dbReference type="EMBL" id="SPLM01000075">
    <property type="protein sequence ID" value="TMW61759.1"/>
    <property type="molecule type" value="Genomic_DNA"/>
</dbReference>
<gene>
    <name evidence="2" type="ORF">Poli38472_010822</name>
</gene>
<evidence type="ECO:0000256" key="1">
    <source>
        <dbReference type="SAM" id="MobiDB-lite"/>
    </source>
</evidence>
<dbReference type="AlphaFoldDB" id="A0A8K1CEW4"/>
<protein>
    <submittedName>
        <fullName evidence="2">Uncharacterized protein</fullName>
    </submittedName>
</protein>
<feature type="region of interest" description="Disordered" evidence="1">
    <location>
        <begin position="1"/>
        <end position="22"/>
    </location>
</feature>
<dbReference type="OrthoDB" id="72651at2759"/>
<organism evidence="2 3">
    <name type="scientific">Pythium oligandrum</name>
    <name type="common">Mycoparasitic fungus</name>
    <dbReference type="NCBI Taxonomy" id="41045"/>
    <lineage>
        <taxon>Eukaryota</taxon>
        <taxon>Sar</taxon>
        <taxon>Stramenopiles</taxon>
        <taxon>Oomycota</taxon>
        <taxon>Peronosporomycetes</taxon>
        <taxon>Pythiales</taxon>
        <taxon>Pythiaceae</taxon>
        <taxon>Pythium</taxon>
    </lineage>
</organism>
<sequence length="687" mass="77378">MRSLYTHDEDDAQGNGTPSGEAARRASLYGIASCSQLPSVRIQPSDARSRTDLRLIAPIDAAVHHDGHALYEQEMEDRKYAAHRGVRPAMDQSHPLQDLYTTVPTQIHGLPTTTSKAWRVGNQNNPQSDYHGAAMRGVFEPTDSVRERLVQSHTSTPLAYPAQRISADEVKERMIPYDEKQAREVVEEKLGIGMNSQRQRTVPPWSPASHATLAQRGQQKQKKKTKTLQQRHAVRPVASPLKKMPVQVDERCIHKRQQAVEELNTRYQQLQTHADRHKDPGLRYSLPVEDPQSTRAYRLGLDVVPSSLQTQKKKKKRSDTRPPILFRPKSAVALRMDTTLASPSKLVRSSSVASLGSDASDRPGLVAGAKRRPHSASVCYLGNSTVYCMDPPDEKQTSASTDASPLAAYEFLQQQHQYGAAYLSVLMKERSRRRETQEKAYQTLTQRGVLHQIPIPQLFARLRREALKNLTRRAQYSRYEKMALDDYMSLCGMAVLPSNRHEEELATQANDEDDMEDLVVPVTKQSPEIYNGETSTVTKALEDALELRYVQHGDPPTTSSPSRVYQKRKAVLRPHPANGNNSSTVAAMRSALTVTREQFHIALETFNLAASEINMLFSAMDLDVTDRVTLWEVVCAVERLQDGHEELRRSRVQVKARNLPKELEGLRQSIAIPHRTHVPLPMEMIFD</sequence>